<sequence length="309" mass="35439">MAIPNEPIPQGTGSGGSPRRQDTILRDRPTQTRNNKTAQDLEISHLKKRVKRLEKKRKSRTLQLKRRLFKDVEIQGRYRHDMEFDYNLDTVEKDVNTAELVSTGGAAVPTDSVAVSTLSPTRNIRVSTVADITMAETLVCIRKSMVREASGLPEISHFRWQPKTKRIAMVHESARSFNVEEWEDIQARVKADEELVQRAKEKRNKPPTQAQQRTYMSNYIKNVEGYTLKQLRGYSFDDIKTLFETTMRRLNTFDSIESEVDKVVPELAVRSSKGDVEEELDQESSKKQKTGESLELAEEPRDKEADKLS</sequence>
<name>A0A6L2NU73_TANCI</name>
<organism evidence="2">
    <name type="scientific">Tanacetum cinerariifolium</name>
    <name type="common">Dalmatian daisy</name>
    <name type="synonym">Chrysanthemum cinerariifolium</name>
    <dbReference type="NCBI Taxonomy" id="118510"/>
    <lineage>
        <taxon>Eukaryota</taxon>
        <taxon>Viridiplantae</taxon>
        <taxon>Streptophyta</taxon>
        <taxon>Embryophyta</taxon>
        <taxon>Tracheophyta</taxon>
        <taxon>Spermatophyta</taxon>
        <taxon>Magnoliopsida</taxon>
        <taxon>eudicotyledons</taxon>
        <taxon>Gunneridae</taxon>
        <taxon>Pentapetalae</taxon>
        <taxon>asterids</taxon>
        <taxon>campanulids</taxon>
        <taxon>Asterales</taxon>
        <taxon>Asteraceae</taxon>
        <taxon>Asteroideae</taxon>
        <taxon>Anthemideae</taxon>
        <taxon>Anthemidinae</taxon>
        <taxon>Tanacetum</taxon>
    </lineage>
</organism>
<evidence type="ECO:0000256" key="1">
    <source>
        <dbReference type="SAM" id="MobiDB-lite"/>
    </source>
</evidence>
<feature type="compositionally biased region" description="Basic and acidic residues" evidence="1">
    <location>
        <begin position="19"/>
        <end position="30"/>
    </location>
</feature>
<feature type="compositionally biased region" description="Basic and acidic residues" evidence="1">
    <location>
        <begin position="283"/>
        <end position="309"/>
    </location>
</feature>
<dbReference type="EMBL" id="BKCJ010010027">
    <property type="protein sequence ID" value="GEU89740.1"/>
    <property type="molecule type" value="Genomic_DNA"/>
</dbReference>
<protein>
    <submittedName>
        <fullName evidence="2">Uncharacterized protein</fullName>
    </submittedName>
</protein>
<gene>
    <name evidence="2" type="ORF">Tci_061718</name>
</gene>
<proteinExistence type="predicted"/>
<dbReference type="AlphaFoldDB" id="A0A6L2NU73"/>
<feature type="region of interest" description="Disordered" evidence="1">
    <location>
        <begin position="271"/>
        <end position="309"/>
    </location>
</feature>
<accession>A0A6L2NU73</accession>
<evidence type="ECO:0000313" key="2">
    <source>
        <dbReference type="EMBL" id="GEU89740.1"/>
    </source>
</evidence>
<comment type="caution">
    <text evidence="2">The sequence shown here is derived from an EMBL/GenBank/DDBJ whole genome shotgun (WGS) entry which is preliminary data.</text>
</comment>
<reference evidence="2" key="1">
    <citation type="journal article" date="2019" name="Sci. Rep.">
        <title>Draft genome of Tanacetum cinerariifolium, the natural source of mosquito coil.</title>
        <authorList>
            <person name="Yamashiro T."/>
            <person name="Shiraishi A."/>
            <person name="Satake H."/>
            <person name="Nakayama K."/>
        </authorList>
    </citation>
    <scope>NUCLEOTIDE SEQUENCE</scope>
</reference>
<feature type="region of interest" description="Disordered" evidence="1">
    <location>
        <begin position="1"/>
        <end position="38"/>
    </location>
</feature>